<reference evidence="2 3" key="1">
    <citation type="submission" date="2016-11" db="EMBL/GenBank/DDBJ databases">
        <authorList>
            <person name="Varghese N."/>
            <person name="Submissions S."/>
        </authorList>
    </citation>
    <scope>NUCLEOTIDE SEQUENCE [LARGE SCALE GENOMIC DNA]</scope>
    <source>
        <strain evidence="2 3">CGMCC 1.12174</strain>
        <strain evidence="1 4">DSM 26351</strain>
    </source>
</reference>
<gene>
    <name evidence="1" type="ORF">SAMN04487891_102462</name>
    <name evidence="2" type="ORF">SAMN05216293_1143</name>
</gene>
<name>A0A1M6SIL5_9FLAO</name>
<dbReference type="AlphaFoldDB" id="A0A1M6SIL5"/>
<evidence type="ECO:0000313" key="2">
    <source>
        <dbReference type="EMBL" id="SHK44469.1"/>
    </source>
</evidence>
<organism evidence="2 3">
    <name type="scientific">Flagellimonas taeanensis</name>
    <dbReference type="NCBI Taxonomy" id="1005926"/>
    <lineage>
        <taxon>Bacteria</taxon>
        <taxon>Pseudomonadati</taxon>
        <taxon>Bacteroidota</taxon>
        <taxon>Flavobacteriia</taxon>
        <taxon>Flavobacteriales</taxon>
        <taxon>Flavobacteriaceae</taxon>
        <taxon>Flagellimonas</taxon>
    </lineage>
</organism>
<comment type="caution">
    <text evidence="2">The sequence shown here is derived from an EMBL/GenBank/DDBJ whole genome shotgun (WGS) entry which is preliminary data.</text>
</comment>
<proteinExistence type="predicted"/>
<accession>A0A1M6SIL5</accession>
<evidence type="ECO:0000313" key="1">
    <source>
        <dbReference type="EMBL" id="SFB80964.1"/>
    </source>
</evidence>
<dbReference type="Proteomes" id="UP000198940">
    <property type="component" value="Unassembled WGS sequence"/>
</dbReference>
<evidence type="ECO:0000313" key="3">
    <source>
        <dbReference type="Proteomes" id="UP000184031"/>
    </source>
</evidence>
<dbReference type="EMBL" id="FRAT01000002">
    <property type="protein sequence ID" value="SHK44469.1"/>
    <property type="molecule type" value="Genomic_DNA"/>
</dbReference>
<dbReference type="EMBL" id="FOKU01000002">
    <property type="protein sequence ID" value="SFB80964.1"/>
    <property type="molecule type" value="Genomic_DNA"/>
</dbReference>
<dbReference type="Proteomes" id="UP000184031">
    <property type="component" value="Unassembled WGS sequence"/>
</dbReference>
<protein>
    <submittedName>
        <fullName evidence="2">Uncharacterized protein</fullName>
    </submittedName>
</protein>
<evidence type="ECO:0000313" key="4">
    <source>
        <dbReference type="Proteomes" id="UP000198940"/>
    </source>
</evidence>
<keyword evidence="4" id="KW-1185">Reference proteome</keyword>
<sequence length="109" mass="12199">MVYGFWPFRFFFAPCFFTGQTAMGAIGPFPPYPSDRLDHEYSVSLPMIKASVPGKYSRDQQRSPGPLGTSLCPCTQGNDQRNEIIPNKDCGFPYPVKNMAFFSKISTLS</sequence>